<evidence type="ECO:0000313" key="3">
    <source>
        <dbReference type="Proteomes" id="UP001356427"/>
    </source>
</evidence>
<feature type="region of interest" description="Disordered" evidence="1">
    <location>
        <begin position="1"/>
        <end position="99"/>
    </location>
</feature>
<feature type="compositionally biased region" description="Basic and acidic residues" evidence="1">
    <location>
        <begin position="25"/>
        <end position="35"/>
    </location>
</feature>
<accession>A0AAN8MBF5</accession>
<dbReference type="AlphaFoldDB" id="A0AAN8MBF5"/>
<feature type="compositionally biased region" description="Low complexity" evidence="1">
    <location>
        <begin position="1"/>
        <end position="18"/>
    </location>
</feature>
<reference evidence="2 3" key="1">
    <citation type="submission" date="2021-04" db="EMBL/GenBank/DDBJ databases">
        <authorList>
            <person name="De Guttry C."/>
            <person name="Zahm M."/>
            <person name="Klopp C."/>
            <person name="Cabau C."/>
            <person name="Louis A."/>
            <person name="Berthelot C."/>
            <person name="Parey E."/>
            <person name="Roest Crollius H."/>
            <person name="Montfort J."/>
            <person name="Robinson-Rechavi M."/>
            <person name="Bucao C."/>
            <person name="Bouchez O."/>
            <person name="Gislard M."/>
            <person name="Lluch J."/>
            <person name="Milhes M."/>
            <person name="Lampietro C."/>
            <person name="Lopez Roques C."/>
            <person name="Donnadieu C."/>
            <person name="Braasch I."/>
            <person name="Desvignes T."/>
            <person name="Postlethwait J."/>
            <person name="Bobe J."/>
            <person name="Wedekind C."/>
            <person name="Guiguen Y."/>
        </authorList>
    </citation>
    <scope>NUCLEOTIDE SEQUENCE [LARGE SCALE GENOMIC DNA]</scope>
    <source>
        <strain evidence="2">Cs_M1</strain>
        <tissue evidence="2">Blood</tissue>
    </source>
</reference>
<proteinExistence type="predicted"/>
<protein>
    <submittedName>
        <fullName evidence="2">Uncharacterized protein</fullName>
    </submittedName>
</protein>
<dbReference type="Proteomes" id="UP001356427">
    <property type="component" value="Unassembled WGS sequence"/>
</dbReference>
<feature type="compositionally biased region" description="Basic and acidic residues" evidence="1">
    <location>
        <begin position="72"/>
        <end position="87"/>
    </location>
</feature>
<name>A0AAN8MBF5_9TELE</name>
<evidence type="ECO:0000313" key="2">
    <source>
        <dbReference type="EMBL" id="KAK6323627.1"/>
    </source>
</evidence>
<keyword evidence="3" id="KW-1185">Reference proteome</keyword>
<sequence length="99" mass="10951">MAKNSSSKKSLKSLFSKSEANLTDSVDKEKDDGGRKKFKLFKFKKKRKPNEDEEKQVVVGAAETNESGGDAQGRDADNWPDVSDTKKTRSLTAPRSKVS</sequence>
<organism evidence="2 3">
    <name type="scientific">Coregonus suidteri</name>
    <dbReference type="NCBI Taxonomy" id="861788"/>
    <lineage>
        <taxon>Eukaryota</taxon>
        <taxon>Metazoa</taxon>
        <taxon>Chordata</taxon>
        <taxon>Craniata</taxon>
        <taxon>Vertebrata</taxon>
        <taxon>Euteleostomi</taxon>
        <taxon>Actinopterygii</taxon>
        <taxon>Neopterygii</taxon>
        <taxon>Teleostei</taxon>
        <taxon>Protacanthopterygii</taxon>
        <taxon>Salmoniformes</taxon>
        <taxon>Salmonidae</taxon>
        <taxon>Coregoninae</taxon>
        <taxon>Coregonus</taxon>
    </lineage>
</organism>
<evidence type="ECO:0000256" key="1">
    <source>
        <dbReference type="SAM" id="MobiDB-lite"/>
    </source>
</evidence>
<feature type="compositionally biased region" description="Basic residues" evidence="1">
    <location>
        <begin position="36"/>
        <end position="48"/>
    </location>
</feature>
<gene>
    <name evidence="2" type="ORF">J4Q44_G00059660</name>
</gene>
<dbReference type="EMBL" id="JAGTTL010000004">
    <property type="protein sequence ID" value="KAK6323627.1"/>
    <property type="molecule type" value="Genomic_DNA"/>
</dbReference>
<comment type="caution">
    <text evidence="2">The sequence shown here is derived from an EMBL/GenBank/DDBJ whole genome shotgun (WGS) entry which is preliminary data.</text>
</comment>